<keyword evidence="3" id="KW-1185">Reference proteome</keyword>
<dbReference type="Proteomes" id="UP000198802">
    <property type="component" value="Unassembled WGS sequence"/>
</dbReference>
<dbReference type="PANTHER" id="PTHR48228">
    <property type="entry name" value="SUCCINYL-COA--D-CITRAMALATE COA-TRANSFERASE"/>
    <property type="match status" value="1"/>
</dbReference>
<dbReference type="Gene3D" id="3.40.50.10540">
    <property type="entry name" value="Crotonobetainyl-coa:carnitine coa-transferase, domain 1"/>
    <property type="match status" value="2"/>
</dbReference>
<name>A0A0S4QXQ6_9ACTN</name>
<evidence type="ECO:0000313" key="2">
    <source>
        <dbReference type="EMBL" id="CUU59318.1"/>
    </source>
</evidence>
<organism evidence="2 3">
    <name type="scientific">Parafrankia irregularis</name>
    <dbReference type="NCBI Taxonomy" id="795642"/>
    <lineage>
        <taxon>Bacteria</taxon>
        <taxon>Bacillati</taxon>
        <taxon>Actinomycetota</taxon>
        <taxon>Actinomycetes</taxon>
        <taxon>Frankiales</taxon>
        <taxon>Frankiaceae</taxon>
        <taxon>Parafrankia</taxon>
    </lineage>
</organism>
<evidence type="ECO:0000256" key="1">
    <source>
        <dbReference type="SAM" id="MobiDB-lite"/>
    </source>
</evidence>
<dbReference type="GO" id="GO:0016740">
    <property type="term" value="F:transferase activity"/>
    <property type="evidence" value="ECO:0007669"/>
    <property type="project" value="UniProtKB-KW"/>
</dbReference>
<dbReference type="EMBL" id="FAOZ01000026">
    <property type="protein sequence ID" value="CUU59318.1"/>
    <property type="molecule type" value="Genomic_DNA"/>
</dbReference>
<keyword evidence="2" id="KW-0808">Transferase</keyword>
<gene>
    <name evidence="2" type="ORF">Ga0074812_12695</name>
</gene>
<dbReference type="InterPro" id="IPR023606">
    <property type="entry name" value="CoA-Trfase_III_dom_1_sf"/>
</dbReference>
<dbReference type="RefSeq" id="WP_242666466.1">
    <property type="nucleotide sequence ID" value="NZ_FAOZ01000026.1"/>
</dbReference>
<reference evidence="3" key="1">
    <citation type="submission" date="2015-11" db="EMBL/GenBank/DDBJ databases">
        <authorList>
            <person name="Varghese N."/>
        </authorList>
    </citation>
    <scope>NUCLEOTIDE SEQUENCE [LARGE SCALE GENOMIC DNA]</scope>
    <source>
        <strain evidence="3">DSM 45899</strain>
    </source>
</reference>
<feature type="region of interest" description="Disordered" evidence="1">
    <location>
        <begin position="395"/>
        <end position="415"/>
    </location>
</feature>
<dbReference type="SUPFAM" id="SSF89796">
    <property type="entry name" value="CoA-transferase family III (CaiB/BaiF)"/>
    <property type="match status" value="2"/>
</dbReference>
<dbReference type="AlphaFoldDB" id="A0A0S4QXQ6"/>
<sequence length="832" mass="85737">MSEPVSALAGVRVLEASVTRAGRAAGMLLADLGADVVRAALPSATDGPAAVGPPNPQPESTIPADHDDGGGSAVPRAETLLWDRGKRVVRMSHEDVARIAGGADVLLVDQTPARLLASGLDAATLARASSALCHVWMPPYGARGPAAELAEDPLLLAALGGLSARYPATKDCPVAPVAAVTTQLHGALGAAAAVAALLGRGRGDGRGRAVTVSGLHAMSATIGTMNQVGHDQPVLRGNRSGKGVPFWRIYQAGDGRWLYLAALVPEIFFRALEAMDRMDILVLPGVDGDWDRVRRWELGGHLVAAALEEEFRRRPMAEWLALFAAADVPCAPIGTRAEWAASDIVEANHAFIRRDHPGAGEVTMPGFPFDLAATPAAPGEIPALEELPADDRVWKRSTSDGFPRAESGAGTSAAGTSAAGSAAGLPLAGLTIVDLSTFLAGPLIGALLADWGANVIKVEPPKGEPYRGYSISVLVVNQYKRALALDLARPGGAEVLLRVLGDADVFVENLRPGRLEKLGLSDERIAAARPGLVRCSVSAYGHAGAYADAPGFDPVFQGLSGLAAAQGGDGEPVLAPVPLNDIGTGALGALGVLTALLARDRGAVADGVGQRLYLSLANTATYLQALEFTEFAGRTAPIRGATDFQGPSAGHRFYQAADGWLAVAADTAERFAGLRDALGIPAAGADGTSVGDLALASDIAAALAALPVAAAVERLRVRGVPAVRALLGEEHADDPHLLANGFQHVAGDPRFGRVSIVRGYADWAGAARERTPRAVLIGHDTRPVLAEAGCSEAEVESLLAAGVVADIDLSDVAEDALARVAPAREVARRRAD</sequence>
<accession>A0A0S4QXQ6</accession>
<protein>
    <submittedName>
        <fullName evidence="2">Crotonobetainyl-CoA:carnitine CoA-transferase CaiB</fullName>
    </submittedName>
</protein>
<proteinExistence type="predicted"/>
<dbReference type="InterPro" id="IPR050509">
    <property type="entry name" value="CoA-transferase_III"/>
</dbReference>
<dbReference type="PANTHER" id="PTHR48228:SF5">
    <property type="entry name" value="ALPHA-METHYLACYL-COA RACEMASE"/>
    <property type="match status" value="1"/>
</dbReference>
<feature type="region of interest" description="Disordered" evidence="1">
    <location>
        <begin position="45"/>
        <end position="75"/>
    </location>
</feature>
<dbReference type="Pfam" id="PF02515">
    <property type="entry name" value="CoA_transf_3"/>
    <property type="match status" value="2"/>
</dbReference>
<dbReference type="InterPro" id="IPR044855">
    <property type="entry name" value="CoA-Trfase_III_dom3_sf"/>
</dbReference>
<evidence type="ECO:0000313" key="3">
    <source>
        <dbReference type="Proteomes" id="UP000198802"/>
    </source>
</evidence>
<dbReference type="InterPro" id="IPR003673">
    <property type="entry name" value="CoA-Trfase_fam_III"/>
</dbReference>
<dbReference type="Gene3D" id="3.30.1540.10">
    <property type="entry name" value="formyl-coa transferase, domain 3"/>
    <property type="match status" value="1"/>
</dbReference>